<evidence type="ECO:0000256" key="1">
    <source>
        <dbReference type="ARBA" id="ARBA00010169"/>
    </source>
</evidence>
<evidence type="ECO:0000313" key="4">
    <source>
        <dbReference type="Proteomes" id="UP000728032"/>
    </source>
</evidence>
<dbReference type="InterPro" id="IPR011322">
    <property type="entry name" value="N-reg_PII-like_a/b"/>
</dbReference>
<dbReference type="Pfam" id="PF03091">
    <property type="entry name" value="CutA1"/>
    <property type="match status" value="1"/>
</dbReference>
<keyword evidence="2" id="KW-0472">Membrane</keyword>
<dbReference type="Proteomes" id="UP000728032">
    <property type="component" value="Unassembled WGS sequence"/>
</dbReference>
<dbReference type="PANTHER" id="PTHR23419:SF8">
    <property type="entry name" value="FI09726P"/>
    <property type="match status" value="1"/>
</dbReference>
<name>A0A7R9QPV1_9ACAR</name>
<keyword evidence="2" id="KW-0812">Transmembrane</keyword>
<dbReference type="PANTHER" id="PTHR23419">
    <property type="entry name" value="DIVALENT CATION TOLERANCE CUTA-RELATED"/>
    <property type="match status" value="1"/>
</dbReference>
<organism evidence="3">
    <name type="scientific">Oppiella nova</name>
    <dbReference type="NCBI Taxonomy" id="334625"/>
    <lineage>
        <taxon>Eukaryota</taxon>
        <taxon>Metazoa</taxon>
        <taxon>Ecdysozoa</taxon>
        <taxon>Arthropoda</taxon>
        <taxon>Chelicerata</taxon>
        <taxon>Arachnida</taxon>
        <taxon>Acari</taxon>
        <taxon>Acariformes</taxon>
        <taxon>Sarcoptiformes</taxon>
        <taxon>Oribatida</taxon>
        <taxon>Brachypylina</taxon>
        <taxon>Oppioidea</taxon>
        <taxon>Oppiidae</taxon>
        <taxon>Oppiella</taxon>
    </lineage>
</organism>
<dbReference type="InterPro" id="IPR015867">
    <property type="entry name" value="N-reg_PII/ATP_PRibTrfase_C"/>
</dbReference>
<dbReference type="Gene3D" id="3.30.70.120">
    <property type="match status" value="1"/>
</dbReference>
<evidence type="ECO:0008006" key="5">
    <source>
        <dbReference type="Google" id="ProtNLM"/>
    </source>
</evidence>
<gene>
    <name evidence="3" type="ORF">ONB1V03_LOCUS9434</name>
</gene>
<accession>A0A7R9QPV1</accession>
<dbReference type="GO" id="GO:0005507">
    <property type="term" value="F:copper ion binding"/>
    <property type="evidence" value="ECO:0007669"/>
    <property type="project" value="TreeGrafter"/>
</dbReference>
<protein>
    <recommendedName>
        <fullName evidence="5">Protein CutA homolog</fullName>
    </recommendedName>
</protein>
<evidence type="ECO:0000256" key="2">
    <source>
        <dbReference type="SAM" id="Phobius"/>
    </source>
</evidence>
<dbReference type="InterPro" id="IPR004323">
    <property type="entry name" value="Ion_tolerance_CutA"/>
</dbReference>
<reference evidence="3" key="1">
    <citation type="submission" date="2020-11" db="EMBL/GenBank/DDBJ databases">
        <authorList>
            <person name="Tran Van P."/>
        </authorList>
    </citation>
    <scope>NUCLEOTIDE SEQUENCE</scope>
</reference>
<proteinExistence type="inferred from homology"/>
<dbReference type="GO" id="GO:0010038">
    <property type="term" value="P:response to metal ion"/>
    <property type="evidence" value="ECO:0007669"/>
    <property type="project" value="InterPro"/>
</dbReference>
<sequence>MLSFGHLLNAYLISSALLSSTTRHLIRHKTIGSRGMSSAEGSSSYIPYRLRRRHRSGTDFSMAYVSAPNDEVAKDIANKLVSKRLSACVNIVPGITSIYRWKGSVETESEVLMIIKTRTDRIPDVTREVKASHPYEVFELVSVPIQTGNPDYLKWLSESVDRKPIIADEDVAPIVITTVITAGIVICVGIYTLFTR</sequence>
<dbReference type="OrthoDB" id="2017693at2759"/>
<comment type="similarity">
    <text evidence="1">Belongs to the CutA family.</text>
</comment>
<dbReference type="AlphaFoldDB" id="A0A7R9QPV1"/>
<keyword evidence="4" id="KW-1185">Reference proteome</keyword>
<dbReference type="EMBL" id="OC920746">
    <property type="protein sequence ID" value="CAD7652775.1"/>
    <property type="molecule type" value="Genomic_DNA"/>
</dbReference>
<dbReference type="SUPFAM" id="SSF54913">
    <property type="entry name" value="GlnB-like"/>
    <property type="match status" value="1"/>
</dbReference>
<evidence type="ECO:0000313" key="3">
    <source>
        <dbReference type="EMBL" id="CAD7652775.1"/>
    </source>
</evidence>
<feature type="transmembrane region" description="Helical" evidence="2">
    <location>
        <begin position="171"/>
        <end position="194"/>
    </location>
</feature>
<keyword evidence="2" id="KW-1133">Transmembrane helix</keyword>
<dbReference type="EMBL" id="CAJPVJ010005921">
    <property type="protein sequence ID" value="CAG2169962.1"/>
    <property type="molecule type" value="Genomic_DNA"/>
</dbReference>